<proteinExistence type="predicted"/>
<dbReference type="Proteomes" id="UP001341281">
    <property type="component" value="Chromosome 10"/>
</dbReference>
<dbReference type="AlphaFoldDB" id="A0AAQ3XHS1"/>
<evidence type="ECO:0000313" key="1">
    <source>
        <dbReference type="EMBL" id="WVZ99403.1"/>
    </source>
</evidence>
<protein>
    <submittedName>
        <fullName evidence="1">Uncharacterized protein</fullName>
    </submittedName>
</protein>
<keyword evidence="2" id="KW-1185">Reference proteome</keyword>
<dbReference type="EMBL" id="CP144754">
    <property type="protein sequence ID" value="WVZ99403.1"/>
    <property type="molecule type" value="Genomic_DNA"/>
</dbReference>
<evidence type="ECO:0000313" key="2">
    <source>
        <dbReference type="Proteomes" id="UP001341281"/>
    </source>
</evidence>
<sequence length="150" mass="17718">MRFTSLINLSLERIGIENHGALHLLARLVSSVCCPHLQKLRMVRIWFPNSMEEEKIMQLEADELLELWVENVYLQTWELKTPMLRSFHIDKCYDIDELRVSAPKLEEFEFLQQVSSPKRLEVNDEFPIISNDITKMTGHCVMPPLLTYWN</sequence>
<organism evidence="1 2">
    <name type="scientific">Paspalum notatum var. saurae</name>
    <dbReference type="NCBI Taxonomy" id="547442"/>
    <lineage>
        <taxon>Eukaryota</taxon>
        <taxon>Viridiplantae</taxon>
        <taxon>Streptophyta</taxon>
        <taxon>Embryophyta</taxon>
        <taxon>Tracheophyta</taxon>
        <taxon>Spermatophyta</taxon>
        <taxon>Magnoliopsida</taxon>
        <taxon>Liliopsida</taxon>
        <taxon>Poales</taxon>
        <taxon>Poaceae</taxon>
        <taxon>PACMAD clade</taxon>
        <taxon>Panicoideae</taxon>
        <taxon>Andropogonodae</taxon>
        <taxon>Paspaleae</taxon>
        <taxon>Paspalinae</taxon>
        <taxon>Paspalum</taxon>
    </lineage>
</organism>
<gene>
    <name evidence="1" type="ORF">U9M48_044711</name>
</gene>
<reference evidence="1 2" key="1">
    <citation type="submission" date="2024-02" db="EMBL/GenBank/DDBJ databases">
        <title>High-quality chromosome-scale genome assembly of Pensacola bahiagrass (Paspalum notatum Flugge var. saurae).</title>
        <authorList>
            <person name="Vega J.M."/>
            <person name="Podio M."/>
            <person name="Orjuela J."/>
            <person name="Siena L.A."/>
            <person name="Pessino S.C."/>
            <person name="Combes M.C."/>
            <person name="Mariac C."/>
            <person name="Albertini E."/>
            <person name="Pupilli F."/>
            <person name="Ortiz J.P.A."/>
            <person name="Leblanc O."/>
        </authorList>
    </citation>
    <scope>NUCLEOTIDE SEQUENCE [LARGE SCALE GENOMIC DNA]</scope>
    <source>
        <strain evidence="1">R1</strain>
        <tissue evidence="1">Leaf</tissue>
    </source>
</reference>
<name>A0AAQ3XHS1_PASNO</name>
<accession>A0AAQ3XHS1</accession>